<sequence>MKRKVILLYFIAIHHLSDTVSTCKHFSDMESPLGSCGRQKKREHDLTSSLSLSGRVHMSVWQPTFIRQQCNHQEMPGKCFNLPILIQNARTLNQAAQTYITEIPCHSTGPRQHVFVKYLLHTVYNEKHTPCFNFSALKQGTRPLRCEAAQRPTVEDCVWTGQFLRMTACDCGAGRYCKRAHVLSTALPG</sequence>
<accession>A0A4W6EMZ0</accession>
<feature type="chain" id="PRO_5045232819" evidence="1">
    <location>
        <begin position="23"/>
        <end position="189"/>
    </location>
</feature>
<keyword evidence="3" id="KW-1185">Reference proteome</keyword>
<dbReference type="AlphaFoldDB" id="A0A4W6EMZ0"/>
<dbReference type="Ensembl" id="ENSLCAT00010041477.1">
    <property type="protein sequence ID" value="ENSLCAP00010040519.1"/>
    <property type="gene ID" value="ENSLCAG00010018957.1"/>
</dbReference>
<organism evidence="2 3">
    <name type="scientific">Lates calcarifer</name>
    <name type="common">Barramundi</name>
    <name type="synonym">Holocentrus calcarifer</name>
    <dbReference type="NCBI Taxonomy" id="8187"/>
    <lineage>
        <taxon>Eukaryota</taxon>
        <taxon>Metazoa</taxon>
        <taxon>Chordata</taxon>
        <taxon>Craniata</taxon>
        <taxon>Vertebrata</taxon>
        <taxon>Euteleostomi</taxon>
        <taxon>Actinopterygii</taxon>
        <taxon>Neopterygii</taxon>
        <taxon>Teleostei</taxon>
        <taxon>Neoteleostei</taxon>
        <taxon>Acanthomorphata</taxon>
        <taxon>Carangaria</taxon>
        <taxon>Carangaria incertae sedis</taxon>
        <taxon>Centropomidae</taxon>
        <taxon>Lates</taxon>
    </lineage>
</organism>
<reference evidence="3" key="1">
    <citation type="submission" date="2015-09" db="EMBL/GenBank/DDBJ databases">
        <authorList>
            <person name="Sai Rama Sridatta P."/>
        </authorList>
    </citation>
    <scope>NUCLEOTIDE SEQUENCE [LARGE SCALE GENOMIC DNA]</scope>
</reference>
<reference evidence="2" key="2">
    <citation type="submission" date="2025-08" db="UniProtKB">
        <authorList>
            <consortium name="Ensembl"/>
        </authorList>
    </citation>
    <scope>IDENTIFICATION</scope>
</reference>
<proteinExistence type="predicted"/>
<keyword evidence="1" id="KW-0732">Signal</keyword>
<feature type="signal peptide" evidence="1">
    <location>
        <begin position="1"/>
        <end position="22"/>
    </location>
</feature>
<evidence type="ECO:0000256" key="1">
    <source>
        <dbReference type="SAM" id="SignalP"/>
    </source>
</evidence>
<reference evidence="2" key="3">
    <citation type="submission" date="2025-09" db="UniProtKB">
        <authorList>
            <consortium name="Ensembl"/>
        </authorList>
    </citation>
    <scope>IDENTIFICATION</scope>
</reference>
<protein>
    <submittedName>
        <fullName evidence="2">Uncharacterized protein</fullName>
    </submittedName>
</protein>
<dbReference type="InParanoid" id="A0A4W6EMZ0"/>
<evidence type="ECO:0000313" key="3">
    <source>
        <dbReference type="Proteomes" id="UP000314980"/>
    </source>
</evidence>
<dbReference type="Proteomes" id="UP000314980">
    <property type="component" value="Unassembled WGS sequence"/>
</dbReference>
<evidence type="ECO:0000313" key="2">
    <source>
        <dbReference type="Ensembl" id="ENSLCAP00010040519.1"/>
    </source>
</evidence>
<name>A0A4W6EMZ0_LATCA</name>